<proteinExistence type="predicted"/>
<dbReference type="PANTHER" id="PTHR36222">
    <property type="entry name" value="SERINE PROTEASE INHIBITOR RV3364C"/>
    <property type="match status" value="1"/>
</dbReference>
<protein>
    <submittedName>
        <fullName evidence="2">Roadblock/LC7 domain-containing protein</fullName>
    </submittedName>
</protein>
<evidence type="ECO:0000313" key="2">
    <source>
        <dbReference type="EMBL" id="MEU8133525.1"/>
    </source>
</evidence>
<accession>A0ABV3DCQ0</accession>
<dbReference type="Proteomes" id="UP001551482">
    <property type="component" value="Unassembled WGS sequence"/>
</dbReference>
<comment type="caution">
    <text evidence="2">The sequence shown here is derived from an EMBL/GenBank/DDBJ whole genome shotgun (WGS) entry which is preliminary data.</text>
</comment>
<dbReference type="InterPro" id="IPR053141">
    <property type="entry name" value="Mycobact_SerProt_Inhib_Rv3364c"/>
</dbReference>
<dbReference type="SUPFAM" id="SSF103196">
    <property type="entry name" value="Roadblock/LC7 domain"/>
    <property type="match status" value="1"/>
</dbReference>
<gene>
    <name evidence="2" type="ORF">AB0C36_08470</name>
</gene>
<evidence type="ECO:0000259" key="1">
    <source>
        <dbReference type="SMART" id="SM00960"/>
    </source>
</evidence>
<dbReference type="Pfam" id="PF03259">
    <property type="entry name" value="Robl_LC7"/>
    <property type="match status" value="1"/>
</dbReference>
<dbReference type="Gene3D" id="3.30.450.30">
    <property type="entry name" value="Dynein light chain 2a, cytoplasmic"/>
    <property type="match status" value="1"/>
</dbReference>
<organism evidence="2 3">
    <name type="scientific">Streptodolium elevatio</name>
    <dbReference type="NCBI Taxonomy" id="3157996"/>
    <lineage>
        <taxon>Bacteria</taxon>
        <taxon>Bacillati</taxon>
        <taxon>Actinomycetota</taxon>
        <taxon>Actinomycetes</taxon>
        <taxon>Kitasatosporales</taxon>
        <taxon>Streptomycetaceae</taxon>
        <taxon>Streptodolium</taxon>
    </lineage>
</organism>
<dbReference type="RefSeq" id="WP_358351142.1">
    <property type="nucleotide sequence ID" value="NZ_JBEZFP010000015.1"/>
</dbReference>
<evidence type="ECO:0000313" key="3">
    <source>
        <dbReference type="Proteomes" id="UP001551482"/>
    </source>
</evidence>
<dbReference type="PANTHER" id="PTHR36222:SF1">
    <property type="entry name" value="SERINE PROTEASE INHIBITOR RV3364C"/>
    <property type="match status" value="1"/>
</dbReference>
<feature type="domain" description="Roadblock/LAMTOR2" evidence="1">
    <location>
        <begin position="14"/>
        <end position="104"/>
    </location>
</feature>
<dbReference type="EMBL" id="JBEZFP010000015">
    <property type="protein sequence ID" value="MEU8133525.1"/>
    <property type="molecule type" value="Genomic_DNA"/>
</dbReference>
<dbReference type="InterPro" id="IPR004942">
    <property type="entry name" value="Roadblock/LAMTOR2_dom"/>
</dbReference>
<name>A0ABV3DCQ0_9ACTN</name>
<dbReference type="SMART" id="SM00960">
    <property type="entry name" value="Robl_LC7"/>
    <property type="match status" value="1"/>
</dbReference>
<reference evidence="2 3" key="1">
    <citation type="submission" date="2024-06" db="EMBL/GenBank/DDBJ databases">
        <title>The Natural Products Discovery Center: Release of the First 8490 Sequenced Strains for Exploring Actinobacteria Biosynthetic Diversity.</title>
        <authorList>
            <person name="Kalkreuter E."/>
            <person name="Kautsar S.A."/>
            <person name="Yang D."/>
            <person name="Bader C.D."/>
            <person name="Teijaro C.N."/>
            <person name="Fluegel L."/>
            <person name="Davis C.M."/>
            <person name="Simpson J.R."/>
            <person name="Lauterbach L."/>
            <person name="Steele A.D."/>
            <person name="Gui C."/>
            <person name="Meng S."/>
            <person name="Li G."/>
            <person name="Viehrig K."/>
            <person name="Ye F."/>
            <person name="Su P."/>
            <person name="Kiefer A.F."/>
            <person name="Nichols A."/>
            <person name="Cepeda A.J."/>
            <person name="Yan W."/>
            <person name="Fan B."/>
            <person name="Jiang Y."/>
            <person name="Adhikari A."/>
            <person name="Zheng C.-J."/>
            <person name="Schuster L."/>
            <person name="Cowan T.M."/>
            <person name="Smanski M.J."/>
            <person name="Chevrette M.G."/>
            <person name="De Carvalho L.P.S."/>
            <person name="Shen B."/>
        </authorList>
    </citation>
    <scope>NUCLEOTIDE SEQUENCE [LARGE SCALE GENOMIC DNA]</scope>
    <source>
        <strain evidence="2 3">NPDC048946</strain>
    </source>
</reference>
<keyword evidence="3" id="KW-1185">Reference proteome</keyword>
<sequence length="142" mass="15165">MTTQPTTATDSRLDWLLTDLVKRVPGTRHAVVLSQDGLVMSHSETFARDQAEQLAAAASGLSSLARSVGRTFQGGPVRQTLIEMEDAFLFLTAAGRGAHMAVLTDQRADVGVVAFEMNTLVKQVGEYLGTTPRFDTDAASPA</sequence>